<reference evidence="2" key="1">
    <citation type="journal article" date="2017" name="Nature">
        <title>The sunflower genome provides insights into oil metabolism, flowering and Asterid evolution.</title>
        <authorList>
            <person name="Badouin H."/>
            <person name="Gouzy J."/>
            <person name="Grassa C.J."/>
            <person name="Murat F."/>
            <person name="Staton S.E."/>
            <person name="Cottret L."/>
            <person name="Lelandais-Briere C."/>
            <person name="Owens G.L."/>
            <person name="Carrere S."/>
            <person name="Mayjonade B."/>
            <person name="Legrand L."/>
            <person name="Gill N."/>
            <person name="Kane N.C."/>
            <person name="Bowers J.E."/>
            <person name="Hubner S."/>
            <person name="Bellec A."/>
            <person name="Berard A."/>
            <person name="Berges H."/>
            <person name="Blanchet N."/>
            <person name="Boniface M.C."/>
            <person name="Brunel D."/>
            <person name="Catrice O."/>
            <person name="Chaidir N."/>
            <person name="Claudel C."/>
            <person name="Donnadieu C."/>
            <person name="Faraut T."/>
            <person name="Fievet G."/>
            <person name="Helmstetter N."/>
            <person name="King M."/>
            <person name="Knapp S.J."/>
            <person name="Lai Z."/>
            <person name="Le Paslier M.C."/>
            <person name="Lippi Y."/>
            <person name="Lorenzon L."/>
            <person name="Mandel J.R."/>
            <person name="Marage G."/>
            <person name="Marchand G."/>
            <person name="Marquand E."/>
            <person name="Bret-Mestries E."/>
            <person name="Morien E."/>
            <person name="Nambeesan S."/>
            <person name="Nguyen T."/>
            <person name="Pegot-Espagnet P."/>
            <person name="Pouilly N."/>
            <person name="Raftis F."/>
            <person name="Sallet E."/>
            <person name="Schiex T."/>
            <person name="Thomas J."/>
            <person name="Vandecasteele C."/>
            <person name="Vares D."/>
            <person name="Vear F."/>
            <person name="Vautrin S."/>
            <person name="Crespi M."/>
            <person name="Mangin B."/>
            <person name="Burke J.M."/>
            <person name="Salse J."/>
            <person name="Munos S."/>
            <person name="Vincourt P."/>
            <person name="Rieseberg L.H."/>
            <person name="Langlade N.B."/>
        </authorList>
    </citation>
    <scope>NUCLEOTIDE SEQUENCE [LARGE SCALE GENOMIC DNA]</scope>
    <source>
        <strain evidence="2">cv. SF193</strain>
    </source>
</reference>
<evidence type="ECO:0000313" key="1">
    <source>
        <dbReference type="EMBL" id="OTG38207.1"/>
    </source>
</evidence>
<sequence length="56" mass="6534">MDRSTVTFSHHPLQTTHTHPKAIIKKIKEEFMQLRHKGETIDKITGIFLDKLKFCG</sequence>
<dbReference type="Proteomes" id="UP000215914">
    <property type="component" value="Chromosome 1"/>
</dbReference>
<protein>
    <submittedName>
        <fullName evidence="1">Uncharacterized protein</fullName>
    </submittedName>
</protein>
<organism evidence="1 2">
    <name type="scientific">Helianthus annuus</name>
    <name type="common">Common sunflower</name>
    <dbReference type="NCBI Taxonomy" id="4232"/>
    <lineage>
        <taxon>Eukaryota</taxon>
        <taxon>Viridiplantae</taxon>
        <taxon>Streptophyta</taxon>
        <taxon>Embryophyta</taxon>
        <taxon>Tracheophyta</taxon>
        <taxon>Spermatophyta</taxon>
        <taxon>Magnoliopsida</taxon>
        <taxon>eudicotyledons</taxon>
        <taxon>Gunneridae</taxon>
        <taxon>Pentapetalae</taxon>
        <taxon>asterids</taxon>
        <taxon>campanulids</taxon>
        <taxon>Asterales</taxon>
        <taxon>Asteraceae</taxon>
        <taxon>Asteroideae</taxon>
        <taxon>Heliantheae alliance</taxon>
        <taxon>Heliantheae</taxon>
        <taxon>Helianthus</taxon>
    </lineage>
</organism>
<keyword evidence="2" id="KW-1185">Reference proteome</keyword>
<evidence type="ECO:0000313" key="2">
    <source>
        <dbReference type="Proteomes" id="UP000215914"/>
    </source>
</evidence>
<dbReference type="AlphaFoldDB" id="A0A251VRI2"/>
<accession>A0A251VRI2</accession>
<proteinExistence type="predicted"/>
<dbReference type="InParanoid" id="A0A251VRI2"/>
<dbReference type="EMBL" id="CM007890">
    <property type="protein sequence ID" value="OTG38207.1"/>
    <property type="molecule type" value="Genomic_DNA"/>
</dbReference>
<name>A0A251VRI2_HELAN</name>
<gene>
    <name evidence="1" type="ORF">HannXRQ_Chr01g0027221</name>
</gene>